<evidence type="ECO:0000256" key="3">
    <source>
        <dbReference type="SAM" id="MobiDB-lite"/>
    </source>
</evidence>
<evidence type="ECO:0000256" key="2">
    <source>
        <dbReference type="ARBA" id="ARBA00022840"/>
    </source>
</evidence>
<feature type="region of interest" description="Disordered" evidence="3">
    <location>
        <begin position="1"/>
        <end position="64"/>
    </location>
</feature>
<dbReference type="SMART" id="SM00220">
    <property type="entry name" value="S_TKc"/>
    <property type="match status" value="1"/>
</dbReference>
<dbReference type="InterPro" id="IPR000719">
    <property type="entry name" value="Prot_kinase_dom"/>
</dbReference>
<dbReference type="SUPFAM" id="SSF56112">
    <property type="entry name" value="Protein kinase-like (PK-like)"/>
    <property type="match status" value="1"/>
</dbReference>
<name>A0AAE1C303_9PEZI</name>
<dbReference type="GO" id="GO:0004674">
    <property type="term" value="F:protein serine/threonine kinase activity"/>
    <property type="evidence" value="ECO:0007669"/>
    <property type="project" value="TreeGrafter"/>
</dbReference>
<feature type="compositionally biased region" description="Low complexity" evidence="3">
    <location>
        <begin position="168"/>
        <end position="190"/>
    </location>
</feature>
<feature type="compositionally biased region" description="Polar residues" evidence="3">
    <location>
        <begin position="93"/>
        <end position="104"/>
    </location>
</feature>
<evidence type="ECO:0000259" key="4">
    <source>
        <dbReference type="PROSITE" id="PS50011"/>
    </source>
</evidence>
<keyword evidence="6" id="KW-1185">Reference proteome</keyword>
<feature type="domain" description="Protein kinase" evidence="4">
    <location>
        <begin position="397"/>
        <end position="704"/>
    </location>
</feature>
<dbReference type="PANTHER" id="PTHR24346">
    <property type="entry name" value="MAP/MICROTUBULE AFFINITY-REGULATING KINASE"/>
    <property type="match status" value="1"/>
</dbReference>
<dbReference type="GO" id="GO:0035556">
    <property type="term" value="P:intracellular signal transduction"/>
    <property type="evidence" value="ECO:0007669"/>
    <property type="project" value="TreeGrafter"/>
</dbReference>
<feature type="region of interest" description="Disordered" evidence="3">
    <location>
        <begin position="93"/>
        <end position="121"/>
    </location>
</feature>
<dbReference type="Gene3D" id="1.10.510.10">
    <property type="entry name" value="Transferase(Phosphotransferase) domain 1"/>
    <property type="match status" value="1"/>
</dbReference>
<dbReference type="InterPro" id="IPR008271">
    <property type="entry name" value="Ser/Thr_kinase_AS"/>
</dbReference>
<keyword evidence="1" id="KW-0547">Nucleotide-binding</keyword>
<gene>
    <name evidence="5" type="ORF">LTR78_003963</name>
</gene>
<evidence type="ECO:0000256" key="1">
    <source>
        <dbReference type="ARBA" id="ARBA00022741"/>
    </source>
</evidence>
<dbReference type="PROSITE" id="PS50011">
    <property type="entry name" value="PROTEIN_KINASE_DOM"/>
    <property type="match status" value="1"/>
</dbReference>
<keyword evidence="2" id="KW-0067">ATP-binding</keyword>
<dbReference type="AlphaFoldDB" id="A0AAE1C303"/>
<dbReference type="FunFam" id="1.10.510.10:FF:000640">
    <property type="entry name" value="Serine/threonine-protein kinase PRR1"/>
    <property type="match status" value="1"/>
</dbReference>
<reference evidence="5" key="1">
    <citation type="submission" date="2023-07" db="EMBL/GenBank/DDBJ databases">
        <title>Black Yeasts Isolated from many extreme environments.</title>
        <authorList>
            <person name="Coleine C."/>
            <person name="Stajich J.E."/>
            <person name="Selbmann L."/>
        </authorList>
    </citation>
    <scope>NUCLEOTIDE SEQUENCE</scope>
    <source>
        <strain evidence="5">CCFEE 5485</strain>
    </source>
</reference>
<feature type="region of interest" description="Disordered" evidence="3">
    <location>
        <begin position="284"/>
        <end position="304"/>
    </location>
</feature>
<dbReference type="GO" id="GO:0005737">
    <property type="term" value="C:cytoplasm"/>
    <property type="evidence" value="ECO:0007669"/>
    <property type="project" value="TreeGrafter"/>
</dbReference>
<dbReference type="PROSITE" id="PS00108">
    <property type="entry name" value="PROTEIN_KINASE_ST"/>
    <property type="match status" value="1"/>
</dbReference>
<feature type="compositionally biased region" description="Polar residues" evidence="3">
    <location>
        <begin position="228"/>
        <end position="238"/>
    </location>
</feature>
<feature type="region of interest" description="Disordered" evidence="3">
    <location>
        <begin position="347"/>
        <end position="375"/>
    </location>
</feature>
<proteinExistence type="predicted"/>
<organism evidence="5 6">
    <name type="scientific">Recurvomyces mirabilis</name>
    <dbReference type="NCBI Taxonomy" id="574656"/>
    <lineage>
        <taxon>Eukaryota</taxon>
        <taxon>Fungi</taxon>
        <taxon>Dikarya</taxon>
        <taxon>Ascomycota</taxon>
        <taxon>Pezizomycotina</taxon>
        <taxon>Dothideomycetes</taxon>
        <taxon>Dothideomycetidae</taxon>
        <taxon>Mycosphaerellales</taxon>
        <taxon>Teratosphaeriaceae</taxon>
        <taxon>Recurvomyces</taxon>
    </lineage>
</organism>
<dbReference type="PANTHER" id="PTHR24346:SF110">
    <property type="entry name" value="NON-SPECIFIC SERINE_THREONINE PROTEIN KINASE"/>
    <property type="match status" value="1"/>
</dbReference>
<feature type="compositionally biased region" description="Polar residues" evidence="3">
    <location>
        <begin position="144"/>
        <end position="162"/>
    </location>
</feature>
<sequence>MSAIADSIGRPGEVVEDGRPGKQSKVEEGSLGPARHDSKNSVVEGQQARAQVQSQSAQLTGGSALSPDELQQAALRNQQAVGHNAGIQPLSLPTINTTWSSPQPTLVHRGSPKHSPGLHVRTDVAAPSSMGFARLNETPTIFETPVSTEPSLAPAQSLTSPMSIPARGSSLRSNLSTSSIGSSFSPGSALPSPYLAALGDLTPLPSPLIGAGPESPTGLWRRPGSGGTPNRSRQSSLADDSIPATISELPPVPGSSTSPPKKRKGYGNLQQEIVVANAAAAQENAQGGSLNGHGRNRSISEFKPETLHNLRPRHVTFGPGDTASLEAAEYHMQREAYLAAQRGLHAPGTEKQLPSPPPSTSSVAESDEADDDPMLEGDTAAEYLEIHCGIHNKRRKFRQLRQLGQGTFSTVVLATRERIPANFTPEIEQSLDPHKLVAVKIVSHGPAGGADEERIETSLKREVEMLKAVSHPSLIHLKACEYQTKRSLLVLTYCPGGDLFDLASQKRDLLTPRLIQRMFAELVSAVRYLHTHWIVHRDIKLENVLVNMPVDDLSQITDPIEHPTPIITLTDLGLSRRIPQPPESPFLTTRCGSEDYAAPEILLGQPYDGRQTDAWALGVLLFALMEGRLPFDTPPGKPERSRNTHRIARCDWIWCKFGDEDGEWDEAGQAGKGLEGARLVVEGLLKKVRMGRKSIEFIEDLVWVREGVKVDGRLKVREEDEDEL</sequence>
<feature type="compositionally biased region" description="Acidic residues" evidence="3">
    <location>
        <begin position="365"/>
        <end position="375"/>
    </location>
</feature>
<feature type="region of interest" description="Disordered" evidence="3">
    <location>
        <begin position="144"/>
        <end position="269"/>
    </location>
</feature>
<dbReference type="EMBL" id="JAUTXT010000011">
    <property type="protein sequence ID" value="KAK3676213.1"/>
    <property type="molecule type" value="Genomic_DNA"/>
</dbReference>
<dbReference type="Proteomes" id="UP001274830">
    <property type="component" value="Unassembled WGS sequence"/>
</dbReference>
<dbReference type="InterPro" id="IPR011009">
    <property type="entry name" value="Kinase-like_dom_sf"/>
</dbReference>
<dbReference type="Pfam" id="PF00069">
    <property type="entry name" value="Pkinase"/>
    <property type="match status" value="1"/>
</dbReference>
<feature type="compositionally biased region" description="Low complexity" evidence="3">
    <location>
        <begin position="46"/>
        <end position="58"/>
    </location>
</feature>
<protein>
    <recommendedName>
        <fullName evidence="4">Protein kinase domain-containing protein</fullName>
    </recommendedName>
</protein>
<evidence type="ECO:0000313" key="6">
    <source>
        <dbReference type="Proteomes" id="UP001274830"/>
    </source>
</evidence>
<dbReference type="GO" id="GO:0005524">
    <property type="term" value="F:ATP binding"/>
    <property type="evidence" value="ECO:0007669"/>
    <property type="project" value="UniProtKB-KW"/>
</dbReference>
<feature type="compositionally biased region" description="Basic and acidic residues" evidence="3">
    <location>
        <begin position="16"/>
        <end position="39"/>
    </location>
</feature>
<comment type="caution">
    <text evidence="5">The sequence shown here is derived from an EMBL/GenBank/DDBJ whole genome shotgun (WGS) entry which is preliminary data.</text>
</comment>
<evidence type="ECO:0000313" key="5">
    <source>
        <dbReference type="EMBL" id="KAK3676213.1"/>
    </source>
</evidence>
<accession>A0AAE1C303</accession>